<dbReference type="InterPro" id="IPR037293">
    <property type="entry name" value="Gal_Oxidase_central_sf"/>
</dbReference>
<dbReference type="InterPro" id="IPR011043">
    <property type="entry name" value="Gal_Oxase/kelch_b-propeller"/>
</dbReference>
<evidence type="ECO:0008006" key="6">
    <source>
        <dbReference type="Google" id="ProtNLM"/>
    </source>
</evidence>
<feature type="domain" description="Galactose oxidase-like Early set" evidence="3">
    <location>
        <begin position="388"/>
        <end position="483"/>
    </location>
</feature>
<proteinExistence type="predicted"/>
<feature type="domain" description="Glyoxal oxidase N-terminal" evidence="2">
    <location>
        <begin position="1"/>
        <end position="381"/>
    </location>
</feature>
<dbReference type="InterPro" id="IPR014756">
    <property type="entry name" value="Ig_E-set"/>
</dbReference>
<dbReference type="InterPro" id="IPR013783">
    <property type="entry name" value="Ig-like_fold"/>
</dbReference>
<dbReference type="Pfam" id="PF09118">
    <property type="entry name" value="GO-like_E_set"/>
    <property type="match status" value="1"/>
</dbReference>
<dbReference type="SUPFAM" id="SSF81296">
    <property type="entry name" value="E set domains"/>
    <property type="match status" value="1"/>
</dbReference>
<dbReference type="InterPro" id="IPR009880">
    <property type="entry name" value="Glyoxal_oxidase_N"/>
</dbReference>
<dbReference type="Pfam" id="PF07250">
    <property type="entry name" value="Glyoxal_oxid_N"/>
    <property type="match status" value="1"/>
</dbReference>
<evidence type="ECO:0000256" key="1">
    <source>
        <dbReference type="ARBA" id="ARBA00022729"/>
    </source>
</evidence>
<keyword evidence="1" id="KW-0732">Signal</keyword>
<dbReference type="OrthoDB" id="2019572at2759"/>
<evidence type="ECO:0000259" key="2">
    <source>
        <dbReference type="Pfam" id="PF07250"/>
    </source>
</evidence>
<comment type="caution">
    <text evidence="4">The sequence shown here is derived from an EMBL/GenBank/DDBJ whole genome shotgun (WGS) entry which is preliminary data.</text>
</comment>
<dbReference type="InParanoid" id="A0A1Y1XXI2"/>
<evidence type="ECO:0000313" key="5">
    <source>
        <dbReference type="Proteomes" id="UP000193498"/>
    </source>
</evidence>
<dbReference type="Proteomes" id="UP000193498">
    <property type="component" value="Unassembled WGS sequence"/>
</dbReference>
<evidence type="ECO:0000259" key="3">
    <source>
        <dbReference type="Pfam" id="PF09118"/>
    </source>
</evidence>
<sequence>MHMALTHTNHVIILDRVQKASKLYLPSGDFAWGSEYDLETNTVRPLDLKSNTFCSAGGFLPDGTLINVSGSQGRRKIREGFNGIRSFKPCVDKLCDFNQDFNVTLDSKRWYPTVEGLADGRLVIFGGSTTTCGLNTEEINVPTFELYPPSPNDPFTGQKELKLLKETLPNNLYPAAHLLPNGNMFVFASTKSVILNTTTWEVEKELPDIPGGVRTYPLTGGSILLPLSPENQYQAEVLICGGSRRYYRASPGTISCGRINLDAEEPKWEMEDMPFPRVMPDIMALPDGRLIIVNGVEIGTAGFNRAKEPTFAPVIYDPYAPKGDRFTTLGKSTIPRVYHSSALLIPDGRIFVAGSNPNSDATFEQVDFPTEYRVEAFSPPYLFGETPRPVIQKIPEKIHYGEKFEVNVESFVEGSEFKVVLIHSGFVTHSTHMSHRHVTLQQVQVDGNSITVTAPPNPNIAPPKYYMLFVLENNVPSIARWVQLSN</sequence>
<keyword evidence="5" id="KW-1185">Reference proteome</keyword>
<gene>
    <name evidence="4" type="ORF">K493DRAFT_330879</name>
</gene>
<dbReference type="InterPro" id="IPR015202">
    <property type="entry name" value="GO-like_E_set"/>
</dbReference>
<evidence type="ECO:0000313" key="4">
    <source>
        <dbReference type="EMBL" id="ORX90448.1"/>
    </source>
</evidence>
<accession>A0A1Y1XXI2</accession>
<dbReference type="Gene3D" id="2.130.10.80">
    <property type="entry name" value="Galactose oxidase/kelch, beta-propeller"/>
    <property type="match status" value="1"/>
</dbReference>
<dbReference type="EMBL" id="MCFE01000380">
    <property type="protein sequence ID" value="ORX90448.1"/>
    <property type="molecule type" value="Genomic_DNA"/>
</dbReference>
<dbReference type="SUPFAM" id="SSF50965">
    <property type="entry name" value="Galactose oxidase, central domain"/>
    <property type="match status" value="1"/>
</dbReference>
<dbReference type="PANTHER" id="PTHR32208:SF21">
    <property type="entry name" value="LOW QUALITY PROTEIN: ALDEHYDE OXIDASE GLOX-LIKE"/>
    <property type="match status" value="1"/>
</dbReference>
<dbReference type="STRING" id="1314790.A0A1Y1XXI2"/>
<reference evidence="4 5" key="1">
    <citation type="submission" date="2016-07" db="EMBL/GenBank/DDBJ databases">
        <title>Pervasive Adenine N6-methylation of Active Genes in Fungi.</title>
        <authorList>
            <consortium name="DOE Joint Genome Institute"/>
            <person name="Mondo S.J."/>
            <person name="Dannebaum R.O."/>
            <person name="Kuo R.C."/>
            <person name="Labutti K."/>
            <person name="Haridas S."/>
            <person name="Kuo A."/>
            <person name="Salamov A."/>
            <person name="Ahrendt S.R."/>
            <person name="Lipzen A."/>
            <person name="Sullivan W."/>
            <person name="Andreopoulos W.B."/>
            <person name="Clum A."/>
            <person name="Lindquist E."/>
            <person name="Daum C."/>
            <person name="Ramamoorthy G.K."/>
            <person name="Gryganskyi A."/>
            <person name="Culley D."/>
            <person name="Magnuson J.K."/>
            <person name="James T.Y."/>
            <person name="O'Malley M.A."/>
            <person name="Stajich J.E."/>
            <person name="Spatafora J.W."/>
            <person name="Visel A."/>
            <person name="Grigoriev I.V."/>
        </authorList>
    </citation>
    <scope>NUCLEOTIDE SEQUENCE [LARGE SCALE GENOMIC DNA]</scope>
    <source>
        <strain evidence="4 5">CBS 931.73</strain>
    </source>
</reference>
<name>A0A1Y1XXI2_9FUNG</name>
<dbReference type="PANTHER" id="PTHR32208">
    <property type="entry name" value="SECRETED PROTEIN-RELATED"/>
    <property type="match status" value="1"/>
</dbReference>
<dbReference type="AlphaFoldDB" id="A0A1Y1XXI2"/>
<dbReference type="Gene3D" id="2.60.40.10">
    <property type="entry name" value="Immunoglobulins"/>
    <property type="match status" value="1"/>
</dbReference>
<dbReference type="CDD" id="cd02851">
    <property type="entry name" value="E_set_GO_C"/>
    <property type="match status" value="1"/>
</dbReference>
<organism evidence="4 5">
    <name type="scientific">Basidiobolus meristosporus CBS 931.73</name>
    <dbReference type="NCBI Taxonomy" id="1314790"/>
    <lineage>
        <taxon>Eukaryota</taxon>
        <taxon>Fungi</taxon>
        <taxon>Fungi incertae sedis</taxon>
        <taxon>Zoopagomycota</taxon>
        <taxon>Entomophthoromycotina</taxon>
        <taxon>Basidiobolomycetes</taxon>
        <taxon>Basidiobolales</taxon>
        <taxon>Basidiobolaceae</taxon>
        <taxon>Basidiobolus</taxon>
    </lineage>
</organism>
<protein>
    <recommendedName>
        <fullName evidence="6">Galactose oxidase</fullName>
    </recommendedName>
</protein>